<gene>
    <name evidence="2" type="ORF">E1898_13255</name>
</gene>
<feature type="domain" description="Cupin type-2" evidence="1">
    <location>
        <begin position="31"/>
        <end position="85"/>
    </location>
</feature>
<dbReference type="AlphaFoldDB" id="A0A4R5UWA6"/>
<proteinExistence type="predicted"/>
<evidence type="ECO:0000259" key="1">
    <source>
        <dbReference type="Pfam" id="PF07883"/>
    </source>
</evidence>
<dbReference type="RefSeq" id="WP_133391244.1">
    <property type="nucleotide sequence ID" value="NZ_SMUW01000035.1"/>
</dbReference>
<dbReference type="InterPro" id="IPR013096">
    <property type="entry name" value="Cupin_2"/>
</dbReference>
<evidence type="ECO:0000313" key="2">
    <source>
        <dbReference type="EMBL" id="TDK43563.1"/>
    </source>
</evidence>
<dbReference type="Pfam" id="PF07883">
    <property type="entry name" value="Cupin_2"/>
    <property type="match status" value="1"/>
</dbReference>
<dbReference type="EMBL" id="SMUW01000035">
    <property type="protein sequence ID" value="TDK43563.1"/>
    <property type="molecule type" value="Genomic_DNA"/>
</dbReference>
<dbReference type="Proteomes" id="UP000295438">
    <property type="component" value="Unassembled WGS sequence"/>
</dbReference>
<organism evidence="2 3">
    <name type="scientific">Algoriphagus formosus</name>
    <dbReference type="NCBI Taxonomy" id="2007308"/>
    <lineage>
        <taxon>Bacteria</taxon>
        <taxon>Pseudomonadati</taxon>
        <taxon>Bacteroidota</taxon>
        <taxon>Cytophagia</taxon>
        <taxon>Cytophagales</taxon>
        <taxon>Cyclobacteriaceae</taxon>
        <taxon>Algoriphagus</taxon>
    </lineage>
</organism>
<name>A0A4R5UWA6_9BACT</name>
<sequence length="95" mass="10721">MNLAELHTSEKEVSAQNLFKGELGTSTAIQLQRNSTFKEHITKTHALLVCVTGFVTYEDENEQEIQLEPGDYVHIAPDVKHWLFASVPSQLILLK</sequence>
<dbReference type="Gene3D" id="2.60.120.10">
    <property type="entry name" value="Jelly Rolls"/>
    <property type="match status" value="1"/>
</dbReference>
<protein>
    <submittedName>
        <fullName evidence="2">Cupin domain-containing protein</fullName>
    </submittedName>
</protein>
<dbReference type="InterPro" id="IPR011051">
    <property type="entry name" value="RmlC_Cupin_sf"/>
</dbReference>
<evidence type="ECO:0000313" key="3">
    <source>
        <dbReference type="Proteomes" id="UP000295438"/>
    </source>
</evidence>
<dbReference type="InterPro" id="IPR014710">
    <property type="entry name" value="RmlC-like_jellyroll"/>
</dbReference>
<accession>A0A4R5UWA6</accession>
<dbReference type="SUPFAM" id="SSF51182">
    <property type="entry name" value="RmlC-like cupins"/>
    <property type="match status" value="1"/>
</dbReference>
<reference evidence="2 3" key="1">
    <citation type="submission" date="2019-03" db="EMBL/GenBank/DDBJ databases">
        <title>Algoriphagus aquimaris sp. nov., isolated form marine sediment in Pohang, Korea.</title>
        <authorList>
            <person name="Kim J."/>
            <person name="Yoon S.-H."/>
            <person name="Lee S.-S."/>
        </authorList>
    </citation>
    <scope>NUCLEOTIDE SEQUENCE [LARGE SCALE GENOMIC DNA]</scope>
    <source>
        <strain evidence="2 3">F21</strain>
    </source>
</reference>
<keyword evidence="3" id="KW-1185">Reference proteome</keyword>
<comment type="caution">
    <text evidence="2">The sequence shown here is derived from an EMBL/GenBank/DDBJ whole genome shotgun (WGS) entry which is preliminary data.</text>
</comment>